<dbReference type="VEuPathDB" id="VectorBase:LLONM1_000558"/>
<evidence type="ECO:0000259" key="9">
    <source>
        <dbReference type="Pfam" id="PF13873"/>
    </source>
</evidence>
<protein>
    <recommendedName>
        <fullName evidence="2">Regulatory protein zeste</fullName>
    </recommendedName>
</protein>
<feature type="domain" description="Myb/SANT-like DNA-binding" evidence="9">
    <location>
        <begin position="203"/>
        <end position="275"/>
    </location>
</feature>
<proteinExistence type="predicted"/>
<evidence type="ECO:0000256" key="8">
    <source>
        <dbReference type="SAM" id="MobiDB-lite"/>
    </source>
</evidence>
<feature type="compositionally biased region" description="Basic and acidic residues" evidence="8">
    <location>
        <begin position="8"/>
        <end position="24"/>
    </location>
</feature>
<keyword evidence="3" id="KW-0805">Transcription regulation</keyword>
<feature type="region of interest" description="Disordered" evidence="8">
    <location>
        <begin position="1"/>
        <end position="33"/>
    </location>
</feature>
<dbReference type="AlphaFoldDB" id="A0A1B0CI99"/>
<dbReference type="Pfam" id="PF13873">
    <property type="entry name" value="Myb_DNA-bind_5"/>
    <property type="match status" value="1"/>
</dbReference>
<evidence type="ECO:0000313" key="10">
    <source>
        <dbReference type="EnsemblMetazoa" id="LLOJ004161-PA"/>
    </source>
</evidence>
<keyword evidence="11" id="KW-1185">Reference proteome</keyword>
<evidence type="ECO:0000313" key="11">
    <source>
        <dbReference type="Proteomes" id="UP000092461"/>
    </source>
</evidence>
<dbReference type="EnsemblMetazoa" id="LLOJ004161-RA">
    <property type="protein sequence ID" value="LLOJ004161-PA"/>
    <property type="gene ID" value="LLOJ004161"/>
</dbReference>
<dbReference type="VEuPathDB" id="VectorBase:LLOJ004161"/>
<sequence>MEDSGIDSGEKNEKMVHGRNHESEESSSNEDEVEVIFRGVPNVPSKTTYVPQMSSCKMMQRKLELKVERAKRTYKKLIETEDSPQAKSSNIIPINRLQIPGHVENQPLVEYKSDHSDEEESPSFFPHPKSLKMQDFSDTFSIQELPVSNSDDEDSQTLELVPPSSEDRFLTKLSNFFCCRNLSLLEEKYKCVKMERLYSKRDRTTIGQFAVLIKYMEENLAFAKQKARGNLYEDGVREKWKDLADQLNSRGPPVRDWKTWRKVWNDYKFETRKKIRLSNTYKPTDGQKPPKNFELTENQKRVMRLLMRDPGSSDEADPVALSPAQLSPQPPSLESNSNMAAEYLQMIHQQDHDPFEDTSILGHSTDARQDGQSISNSRLLKTIYEHLQLVLEHNAKMQAMEERRLEVEERRLVIEEERLRIEQERWEIEKEMLTKKEASK</sequence>
<organism evidence="10 11">
    <name type="scientific">Lutzomyia longipalpis</name>
    <name type="common">Sand fly</name>
    <dbReference type="NCBI Taxonomy" id="7200"/>
    <lineage>
        <taxon>Eukaryota</taxon>
        <taxon>Metazoa</taxon>
        <taxon>Ecdysozoa</taxon>
        <taxon>Arthropoda</taxon>
        <taxon>Hexapoda</taxon>
        <taxon>Insecta</taxon>
        <taxon>Pterygota</taxon>
        <taxon>Neoptera</taxon>
        <taxon>Endopterygota</taxon>
        <taxon>Diptera</taxon>
        <taxon>Nematocera</taxon>
        <taxon>Psychodoidea</taxon>
        <taxon>Psychodidae</taxon>
        <taxon>Lutzomyia</taxon>
        <taxon>Lutzomyia</taxon>
    </lineage>
</organism>
<dbReference type="GO" id="GO:0003677">
    <property type="term" value="F:DNA binding"/>
    <property type="evidence" value="ECO:0007669"/>
    <property type="project" value="UniProtKB-KW"/>
</dbReference>
<dbReference type="EMBL" id="AJWK01013115">
    <property type="status" value="NOT_ANNOTATED_CDS"/>
    <property type="molecule type" value="Genomic_DNA"/>
</dbReference>
<comment type="subunit">
    <text evidence="1">Self-associates forming complexes of several hundred monomers.</text>
</comment>
<keyword evidence="7" id="KW-0175">Coiled coil</keyword>
<dbReference type="InterPro" id="IPR028002">
    <property type="entry name" value="Myb_DNA-bind_5"/>
</dbReference>
<keyword evidence="5" id="KW-0804">Transcription</keyword>
<evidence type="ECO:0000256" key="5">
    <source>
        <dbReference type="ARBA" id="ARBA00023163"/>
    </source>
</evidence>
<accession>A0A1B0CI99</accession>
<evidence type="ECO:0000256" key="7">
    <source>
        <dbReference type="SAM" id="Coils"/>
    </source>
</evidence>
<evidence type="ECO:0000256" key="3">
    <source>
        <dbReference type="ARBA" id="ARBA00023015"/>
    </source>
</evidence>
<dbReference type="Proteomes" id="UP000092461">
    <property type="component" value="Unassembled WGS sequence"/>
</dbReference>
<dbReference type="VEuPathDB" id="VectorBase:LLONM1_006495"/>
<comment type="function">
    <text evidence="6">Involved in transvection phenomena (= synapsis-dependent gene expression), where the synaptic pairing of chromosomes carrying genes with which zeste interacts influences the expression of these genes. Zeste binds to DNA and stimulates transcription from a nearby promoter.</text>
</comment>
<evidence type="ECO:0000256" key="2">
    <source>
        <dbReference type="ARBA" id="ARBA00016807"/>
    </source>
</evidence>
<evidence type="ECO:0000256" key="1">
    <source>
        <dbReference type="ARBA" id="ARBA00011764"/>
    </source>
</evidence>
<reference evidence="10" key="1">
    <citation type="submission" date="2020-05" db="UniProtKB">
        <authorList>
            <consortium name="EnsemblMetazoa"/>
        </authorList>
    </citation>
    <scope>IDENTIFICATION</scope>
    <source>
        <strain evidence="10">Jacobina</strain>
    </source>
</reference>
<evidence type="ECO:0000256" key="6">
    <source>
        <dbReference type="ARBA" id="ARBA00025466"/>
    </source>
</evidence>
<feature type="coiled-coil region" evidence="7">
    <location>
        <begin position="390"/>
        <end position="436"/>
    </location>
</feature>
<evidence type="ECO:0000256" key="4">
    <source>
        <dbReference type="ARBA" id="ARBA00023125"/>
    </source>
</evidence>
<feature type="region of interest" description="Disordered" evidence="8">
    <location>
        <begin position="309"/>
        <end position="335"/>
    </location>
</feature>
<name>A0A1B0CI99_LUTLO</name>
<keyword evidence="4" id="KW-0238">DNA-binding</keyword>